<feature type="compositionally biased region" description="Basic and acidic residues" evidence="1">
    <location>
        <begin position="453"/>
        <end position="475"/>
    </location>
</feature>
<dbReference type="InParanoid" id="A0A0H2RPZ0"/>
<dbReference type="EMBL" id="KQ085998">
    <property type="protein sequence ID" value="KLO11528.1"/>
    <property type="molecule type" value="Genomic_DNA"/>
</dbReference>
<proteinExistence type="predicted"/>
<evidence type="ECO:0000256" key="1">
    <source>
        <dbReference type="SAM" id="MobiDB-lite"/>
    </source>
</evidence>
<organism evidence="2 3">
    <name type="scientific">Schizopora paradoxa</name>
    <dbReference type="NCBI Taxonomy" id="27342"/>
    <lineage>
        <taxon>Eukaryota</taxon>
        <taxon>Fungi</taxon>
        <taxon>Dikarya</taxon>
        <taxon>Basidiomycota</taxon>
        <taxon>Agaricomycotina</taxon>
        <taxon>Agaricomycetes</taxon>
        <taxon>Hymenochaetales</taxon>
        <taxon>Schizoporaceae</taxon>
        <taxon>Schizopora</taxon>
    </lineage>
</organism>
<gene>
    <name evidence="2" type="ORF">SCHPADRAFT_467611</name>
</gene>
<keyword evidence="3" id="KW-1185">Reference proteome</keyword>
<feature type="compositionally biased region" description="Low complexity" evidence="1">
    <location>
        <begin position="661"/>
        <end position="671"/>
    </location>
</feature>
<feature type="compositionally biased region" description="Low complexity" evidence="1">
    <location>
        <begin position="511"/>
        <end position="530"/>
    </location>
</feature>
<sequence>MEMMTSSMQSFPVICRKSKKTTGLSMFPYFITSRRLLINIPFKRYEEDEDAIADGLFESVRERAKMPEPAHSGSPPISLPRSQPALPSPQPPSSTASLPSAGRTSDNSTPYGGLQNYSRHAISFREDEDDEDDEEDDDVIEIKTPSRRSSSSSLNSAGKLSPTVAKYPLPADSSLQSSQLRQDASTPSRTVESPSHSPDSSFKSPSVHQPDFLTGNDGIDAPLESADQSTSRRAPVARKMKSRRGGYTSGSGSGSNSGSGSRSRSANGPRYAGYTQGYSTYGYPGLYPGVVSIGPSEHMTIAPIAPTVLKAGGRSGSGDGDDEGDDDEEREVQELSRELEKLGEEGNRSGGGVFYVGGGYPYGPSLATSLYGRYGGGNGYGGGTYGFDGYGSYHLDENDEEIGQEGSGQEDKNINLMPTVLSRPLVRSPSPLLDLGRDESSPNARSGGSGDFPRARAERSSASKILENREEERHSPLLSSSVEPKENPRIASLKSGEAFFHPQQQKERESSPSVSPTSSPVTSASGSATPVSPQSSPATSWNSSSGYGSKSREEDSLAPPPPTLAIPTPAVSSSHIRYTHADGFSDSHARRFLTPPDASSLSPSSRTSPPTSYSSSDNPESGASASSPRGRSLTRSQRSGGLGGSNGSADPEQERGRSRSRSTATSITSGANSPTLSDSGGSCYHTSSSPSARRQSGILGIGNSYGPGVYGGIGGVAPRGGREVRDARGVRLYRKTSEDQISSSAGSSMDRDVERGRVSYGRVGNGKNLRPARGSESLSPVGEAYAASSLPSSLLRQDVEGYGGSRSLKRVGSRDGPIYQSYSVNSFGTGGHPQDEGLSKRCLPVVEESADEKQVTLVDITSDKPSESFIRKSNDHVQSQVRNAPLVVQSARPRPSPSVSSVDPTSCPPSDSRQTTEPQISVTDAHGTIVGKAADLLSTTRGILGVFWSS</sequence>
<feature type="compositionally biased region" description="Gly residues" evidence="1">
    <location>
        <begin position="699"/>
        <end position="708"/>
    </location>
</feature>
<feature type="compositionally biased region" description="Polar residues" evidence="1">
    <location>
        <begin position="102"/>
        <end position="118"/>
    </location>
</feature>
<name>A0A0H2RPZ0_9AGAM</name>
<feature type="compositionally biased region" description="Low complexity" evidence="1">
    <location>
        <begin position="193"/>
        <end position="206"/>
    </location>
</feature>
<protein>
    <submittedName>
        <fullName evidence="2">Uncharacterized protein</fullName>
    </submittedName>
</protein>
<feature type="compositionally biased region" description="Low complexity" evidence="1">
    <location>
        <begin position="594"/>
        <end position="631"/>
    </location>
</feature>
<feature type="compositionally biased region" description="Low complexity" evidence="1">
    <location>
        <begin position="890"/>
        <end position="912"/>
    </location>
</feature>
<feature type="region of interest" description="Disordered" evidence="1">
    <location>
        <begin position="65"/>
        <end position="278"/>
    </location>
</feature>
<feature type="compositionally biased region" description="Basic and acidic residues" evidence="1">
    <location>
        <begin position="332"/>
        <end position="347"/>
    </location>
</feature>
<dbReference type="AlphaFoldDB" id="A0A0H2RPZ0"/>
<feature type="compositionally biased region" description="Gly residues" evidence="1">
    <location>
        <begin position="247"/>
        <end position="257"/>
    </location>
</feature>
<evidence type="ECO:0000313" key="2">
    <source>
        <dbReference type="EMBL" id="KLO11528.1"/>
    </source>
</evidence>
<feature type="compositionally biased region" description="Polar residues" evidence="1">
    <location>
        <begin position="672"/>
        <end position="694"/>
    </location>
</feature>
<feature type="compositionally biased region" description="Low complexity" evidence="1">
    <location>
        <begin position="171"/>
        <end position="185"/>
    </location>
</feature>
<feature type="compositionally biased region" description="Low complexity" evidence="1">
    <location>
        <begin position="540"/>
        <end position="549"/>
    </location>
</feature>
<feature type="region of interest" description="Disordered" evidence="1">
    <location>
        <begin position="385"/>
        <end position="708"/>
    </location>
</feature>
<feature type="region of interest" description="Disordered" evidence="1">
    <location>
        <begin position="309"/>
        <end position="350"/>
    </location>
</feature>
<feature type="compositionally biased region" description="Acidic residues" evidence="1">
    <location>
        <begin position="126"/>
        <end position="139"/>
    </location>
</feature>
<feature type="region of interest" description="Disordered" evidence="1">
    <location>
        <begin position="735"/>
        <end position="780"/>
    </location>
</feature>
<feature type="compositionally biased region" description="Acidic residues" evidence="1">
    <location>
        <begin position="319"/>
        <end position="331"/>
    </location>
</feature>
<accession>A0A0H2RPZ0</accession>
<reference evidence="2 3" key="1">
    <citation type="submission" date="2015-04" db="EMBL/GenBank/DDBJ databases">
        <title>Complete genome sequence of Schizopora paradoxa KUC8140, a cosmopolitan wood degrader in East Asia.</title>
        <authorList>
            <consortium name="DOE Joint Genome Institute"/>
            <person name="Min B."/>
            <person name="Park H."/>
            <person name="Jang Y."/>
            <person name="Kim J.-J."/>
            <person name="Kim K.H."/>
            <person name="Pangilinan J."/>
            <person name="Lipzen A."/>
            <person name="Riley R."/>
            <person name="Grigoriev I.V."/>
            <person name="Spatafora J.W."/>
            <person name="Choi I.-G."/>
        </authorList>
    </citation>
    <scope>NUCLEOTIDE SEQUENCE [LARGE SCALE GENOMIC DNA]</scope>
    <source>
        <strain evidence="2 3">KUC8140</strain>
    </source>
</reference>
<feature type="compositionally biased region" description="Basic and acidic residues" evidence="1">
    <location>
        <begin position="579"/>
        <end position="589"/>
    </location>
</feature>
<feature type="compositionally biased region" description="Basic residues" evidence="1">
    <location>
        <begin position="235"/>
        <end position="244"/>
    </location>
</feature>
<evidence type="ECO:0000313" key="3">
    <source>
        <dbReference type="Proteomes" id="UP000053477"/>
    </source>
</evidence>
<dbReference type="Proteomes" id="UP000053477">
    <property type="component" value="Unassembled WGS sequence"/>
</dbReference>
<feature type="region of interest" description="Disordered" evidence="1">
    <location>
        <begin position="886"/>
        <end position="919"/>
    </location>
</feature>